<proteinExistence type="predicted"/>
<evidence type="ECO:0000313" key="2">
    <source>
        <dbReference type="Proteomes" id="UP000220836"/>
    </source>
</evidence>
<accession>A0A238L4C8</accession>
<dbReference type="AlphaFoldDB" id="A0A238L4C8"/>
<protein>
    <submittedName>
        <fullName evidence="1">Uncharacterized protein</fullName>
    </submittedName>
</protein>
<organism evidence="1 2">
    <name type="scientific">Pelagimonas varians</name>
    <dbReference type="NCBI Taxonomy" id="696760"/>
    <lineage>
        <taxon>Bacteria</taxon>
        <taxon>Pseudomonadati</taxon>
        <taxon>Pseudomonadota</taxon>
        <taxon>Alphaproteobacteria</taxon>
        <taxon>Rhodobacterales</taxon>
        <taxon>Roseobacteraceae</taxon>
        <taxon>Pelagimonas</taxon>
    </lineage>
</organism>
<dbReference type="Proteomes" id="UP000220836">
    <property type="component" value="Unassembled WGS sequence"/>
</dbReference>
<reference evidence="1 2" key="1">
    <citation type="submission" date="2017-05" db="EMBL/GenBank/DDBJ databases">
        <authorList>
            <person name="Song R."/>
            <person name="Chenine A.L."/>
            <person name="Ruprecht R.M."/>
        </authorList>
    </citation>
    <scope>NUCLEOTIDE SEQUENCE [LARGE SCALE GENOMIC DNA]</scope>
    <source>
        <strain evidence="1 2">CECT 8663</strain>
    </source>
</reference>
<evidence type="ECO:0000313" key="1">
    <source>
        <dbReference type="EMBL" id="SMX49879.1"/>
    </source>
</evidence>
<gene>
    <name evidence="1" type="ORF">PEV8663_04382</name>
</gene>
<dbReference type="EMBL" id="FXYH01000024">
    <property type="protein sequence ID" value="SMX49879.1"/>
    <property type="molecule type" value="Genomic_DNA"/>
</dbReference>
<name>A0A238L4C8_9RHOB</name>
<keyword evidence="2" id="KW-1185">Reference proteome</keyword>
<sequence length="115" mass="12976">MPVGTYQQLALAYLSIRASLLPLVVPAFSENRFSSGIKTHRSNCTSLNDRLRIFDNFVLLPLRRISIRPLLMEVEGPVGKIPLLRVDLFGSARVVRSLEMALENAHFKLVEPRFA</sequence>